<dbReference type="InterPro" id="IPR019734">
    <property type="entry name" value="TPR_rpt"/>
</dbReference>
<accession>A0A9Q1FJK7</accession>
<feature type="region of interest" description="Disordered" evidence="17">
    <location>
        <begin position="330"/>
        <end position="362"/>
    </location>
</feature>
<gene>
    <name evidence="19" type="ORF">SKAU_G00166680</name>
</gene>
<dbReference type="GO" id="GO:0031418">
    <property type="term" value="F:L-ascorbic acid binding"/>
    <property type="evidence" value="ECO:0007669"/>
    <property type="project" value="UniProtKB-KW"/>
</dbReference>
<dbReference type="OrthoDB" id="420380at2759"/>
<dbReference type="Gene3D" id="6.10.140.1460">
    <property type="match status" value="1"/>
</dbReference>
<evidence type="ECO:0000256" key="11">
    <source>
        <dbReference type="ARBA" id="ARBA00023002"/>
    </source>
</evidence>
<dbReference type="InterPro" id="IPR044862">
    <property type="entry name" value="Pro_4_hyd_alph_FE2OG_OXY"/>
</dbReference>
<keyword evidence="9" id="KW-0847">Vitamin C</keyword>
<evidence type="ECO:0000259" key="18">
    <source>
        <dbReference type="PROSITE" id="PS51471"/>
    </source>
</evidence>
<evidence type="ECO:0000313" key="20">
    <source>
        <dbReference type="Proteomes" id="UP001152622"/>
    </source>
</evidence>
<evidence type="ECO:0000256" key="10">
    <source>
        <dbReference type="ARBA" id="ARBA00022964"/>
    </source>
</evidence>
<dbReference type="InterPro" id="IPR005123">
    <property type="entry name" value="Oxoglu/Fe-dep_dioxygenase_dom"/>
</dbReference>
<evidence type="ECO:0000256" key="1">
    <source>
        <dbReference type="ARBA" id="ARBA00001961"/>
    </source>
</evidence>
<reference evidence="19" key="1">
    <citation type="journal article" date="2023" name="Science">
        <title>Genome structures resolve the early diversification of teleost fishes.</title>
        <authorList>
            <person name="Parey E."/>
            <person name="Louis A."/>
            <person name="Montfort J."/>
            <person name="Bouchez O."/>
            <person name="Roques C."/>
            <person name="Iampietro C."/>
            <person name="Lluch J."/>
            <person name="Castinel A."/>
            <person name="Donnadieu C."/>
            <person name="Desvignes T."/>
            <person name="Floi Bucao C."/>
            <person name="Jouanno E."/>
            <person name="Wen M."/>
            <person name="Mejri S."/>
            <person name="Dirks R."/>
            <person name="Jansen H."/>
            <person name="Henkel C."/>
            <person name="Chen W.J."/>
            <person name="Zahm M."/>
            <person name="Cabau C."/>
            <person name="Klopp C."/>
            <person name="Thompson A.W."/>
            <person name="Robinson-Rechavi M."/>
            <person name="Braasch I."/>
            <person name="Lecointre G."/>
            <person name="Bobe J."/>
            <person name="Postlethwait J.H."/>
            <person name="Berthelot C."/>
            <person name="Roest Crollius H."/>
            <person name="Guiguen Y."/>
        </authorList>
    </citation>
    <scope>NUCLEOTIDE SEQUENCE</scope>
    <source>
        <strain evidence="19">WJC10195</strain>
    </source>
</reference>
<dbReference type="FunFam" id="1.25.40.10:FF:000006">
    <property type="entry name" value="Prolyl 4-hydroxylase subunit alpha 2"/>
    <property type="match status" value="1"/>
</dbReference>
<keyword evidence="7 16" id="KW-0802">TPR repeat</keyword>
<dbReference type="InterPro" id="IPR006620">
    <property type="entry name" value="Pro_4_hyd_alph"/>
</dbReference>
<evidence type="ECO:0000256" key="2">
    <source>
        <dbReference type="ARBA" id="ARBA00002035"/>
    </source>
</evidence>
<dbReference type="Pfam" id="PF08336">
    <property type="entry name" value="P4Ha_N"/>
    <property type="match status" value="1"/>
</dbReference>
<dbReference type="SMART" id="SM00702">
    <property type="entry name" value="P4Hc"/>
    <property type="match status" value="1"/>
</dbReference>
<comment type="subcellular location">
    <subcellularLocation>
        <location evidence="3">Endoplasmic reticulum lumen</location>
    </subcellularLocation>
</comment>
<protein>
    <recommendedName>
        <fullName evidence="14">Prolyl 4-hydroxylase subunit alpha-1</fullName>
        <ecNumber evidence="5">1.14.11.2</ecNumber>
    </recommendedName>
    <alternativeName>
        <fullName evidence="15">Procollagen-proline,2-oxoglutarate-4-dioxygenase subunit alpha-1</fullName>
    </alternativeName>
</protein>
<dbReference type="InterPro" id="IPR059068">
    <property type="entry name" value="TPR_P4H"/>
</dbReference>
<evidence type="ECO:0000256" key="5">
    <source>
        <dbReference type="ARBA" id="ARBA00012269"/>
    </source>
</evidence>
<dbReference type="PANTHER" id="PTHR10869:SF101">
    <property type="entry name" value="PROLYL 4-HYDROXYLASE SUBUNIT ALPHA-1"/>
    <property type="match status" value="1"/>
</dbReference>
<dbReference type="EC" id="1.14.11.2" evidence="5"/>
<comment type="cofactor">
    <cofactor evidence="1">
        <name>L-ascorbate</name>
        <dbReference type="ChEBI" id="CHEBI:38290"/>
    </cofactor>
</comment>
<dbReference type="PANTHER" id="PTHR10869">
    <property type="entry name" value="PROLYL 4-HYDROXYLASE ALPHA SUBUNIT"/>
    <property type="match status" value="1"/>
</dbReference>
<keyword evidence="13" id="KW-0325">Glycoprotein</keyword>
<dbReference type="InterPro" id="IPR045054">
    <property type="entry name" value="P4HA-like"/>
</dbReference>
<evidence type="ECO:0000313" key="19">
    <source>
        <dbReference type="EMBL" id="KAJ8360143.1"/>
    </source>
</evidence>
<evidence type="ECO:0000256" key="8">
    <source>
        <dbReference type="ARBA" id="ARBA00022824"/>
    </source>
</evidence>
<dbReference type="GO" id="GO:0005788">
    <property type="term" value="C:endoplasmic reticulum lumen"/>
    <property type="evidence" value="ECO:0007669"/>
    <property type="project" value="UniProtKB-SubCell"/>
</dbReference>
<dbReference type="Gene3D" id="1.25.40.10">
    <property type="entry name" value="Tetratricopeptide repeat domain"/>
    <property type="match status" value="1"/>
</dbReference>
<evidence type="ECO:0000256" key="13">
    <source>
        <dbReference type="ARBA" id="ARBA00023180"/>
    </source>
</evidence>
<dbReference type="FunFam" id="2.60.120.620:FF:000001">
    <property type="entry name" value="Prolyl 4-hydroxylase subunit alpha 2"/>
    <property type="match status" value="1"/>
</dbReference>
<evidence type="ECO:0000256" key="4">
    <source>
        <dbReference type="ARBA" id="ARBA00006511"/>
    </source>
</evidence>
<evidence type="ECO:0000256" key="6">
    <source>
        <dbReference type="ARBA" id="ARBA00022723"/>
    </source>
</evidence>
<dbReference type="Proteomes" id="UP001152622">
    <property type="component" value="Chromosome 5"/>
</dbReference>
<keyword evidence="20" id="KW-1185">Reference proteome</keyword>
<feature type="domain" description="Fe2OG dioxygenase" evidence="18">
    <location>
        <begin position="460"/>
        <end position="573"/>
    </location>
</feature>
<evidence type="ECO:0000256" key="12">
    <source>
        <dbReference type="ARBA" id="ARBA00023004"/>
    </source>
</evidence>
<dbReference type="Pfam" id="PF13640">
    <property type="entry name" value="2OG-FeII_Oxy_3"/>
    <property type="match status" value="1"/>
</dbReference>
<proteinExistence type="inferred from homology"/>
<dbReference type="EMBL" id="JAINUF010000005">
    <property type="protein sequence ID" value="KAJ8360143.1"/>
    <property type="molecule type" value="Genomic_DNA"/>
</dbReference>
<comment type="similarity">
    <text evidence="4">Belongs to the P4HA family.</text>
</comment>
<dbReference type="PROSITE" id="PS50005">
    <property type="entry name" value="TPR"/>
    <property type="match status" value="1"/>
</dbReference>
<dbReference type="SUPFAM" id="SSF48452">
    <property type="entry name" value="TPR-like"/>
    <property type="match status" value="1"/>
</dbReference>
<dbReference type="GO" id="GO:0005506">
    <property type="term" value="F:iron ion binding"/>
    <property type="evidence" value="ECO:0007669"/>
    <property type="project" value="InterPro"/>
</dbReference>
<evidence type="ECO:0000256" key="17">
    <source>
        <dbReference type="SAM" id="MobiDB-lite"/>
    </source>
</evidence>
<dbReference type="InterPro" id="IPR013547">
    <property type="entry name" value="P4H_N"/>
</dbReference>
<evidence type="ECO:0000256" key="16">
    <source>
        <dbReference type="PROSITE-ProRule" id="PRU00339"/>
    </source>
</evidence>
<dbReference type="Pfam" id="PF23558">
    <property type="entry name" value="TPR_P4H"/>
    <property type="match status" value="1"/>
</dbReference>
<dbReference type="InterPro" id="IPR011990">
    <property type="entry name" value="TPR-like_helical_dom_sf"/>
</dbReference>
<keyword evidence="10" id="KW-0223">Dioxygenase</keyword>
<keyword evidence="6" id="KW-0479">Metal-binding</keyword>
<feature type="compositionally biased region" description="Basic and acidic residues" evidence="17">
    <location>
        <begin position="340"/>
        <end position="362"/>
    </location>
</feature>
<dbReference type="AlphaFoldDB" id="A0A9Q1FJK7"/>
<sequence>MGAVLSSWVYNLLNVEAGEPALYNPNYILILDCCSAERSRTCKLVFKDPGDHRRSETRSKCTYSLGNLRLRMQVCSVCCVVLMVLQLQPSSAHNDFFTSIGQMTDLLYTEKDLVASLKDYIKAEESKLEQVKRWAEMLDSLTTTATQDPEAFVGHPVNAFKLMKRLNTEWGNVESLVLKDTSNGFISNLTVQRQYFPGDEDQIGAAKALLRLQDTYELDSNTISTGNLPGVRYKNPMTVEDCFELGKIAYTEADYYHTRLWMSQALRQLEEGEETSMEKVTILDYLSYSLYQQGEIERALDYTKHLLQLDPHHERSKGNLIYFEQQLEKQRKVGPAGQEGRSKEEAEAKREQTDPHPERKKYEQLCRGEGVKLTPRRQSRLFCRYYRSQNPFYLLAPVKQEDEWDRPYIVRYHNIISHSEIEKVKELALPRLRRATISNPITGVLETAHYRISKSAWLTEYEHPLLSNCRLQTMALGGQYEPHFDFGRKDEPDAFKELGTGNRIATWLFYMSDVSAGGATVFTDVGAAVWPKKGTAVFWYNLFPSGEGDYSTRHAACPVLVGNKWVSNKWIHERGQEFRRPCSLGEVDR</sequence>
<comment type="caution">
    <text evidence="19">The sequence shown here is derived from an EMBL/GenBank/DDBJ whole genome shotgun (WGS) entry which is preliminary data.</text>
</comment>
<name>A0A9Q1FJK7_SYNKA</name>
<organism evidence="19 20">
    <name type="scientific">Synaphobranchus kaupii</name>
    <name type="common">Kaup's arrowtooth eel</name>
    <dbReference type="NCBI Taxonomy" id="118154"/>
    <lineage>
        <taxon>Eukaryota</taxon>
        <taxon>Metazoa</taxon>
        <taxon>Chordata</taxon>
        <taxon>Craniata</taxon>
        <taxon>Vertebrata</taxon>
        <taxon>Euteleostomi</taxon>
        <taxon>Actinopterygii</taxon>
        <taxon>Neopterygii</taxon>
        <taxon>Teleostei</taxon>
        <taxon>Anguilliformes</taxon>
        <taxon>Synaphobranchidae</taxon>
        <taxon>Synaphobranchus</taxon>
    </lineage>
</organism>
<dbReference type="GO" id="GO:0004656">
    <property type="term" value="F:procollagen-proline 4-dioxygenase activity"/>
    <property type="evidence" value="ECO:0007669"/>
    <property type="project" value="UniProtKB-EC"/>
</dbReference>
<evidence type="ECO:0000256" key="14">
    <source>
        <dbReference type="ARBA" id="ARBA00040709"/>
    </source>
</evidence>
<comment type="function">
    <text evidence="2">Catalyzes the post-translational formation of 4-hydroxyproline in -Xaa-Pro-Gly- sequences in collagens and other proteins.</text>
</comment>
<feature type="repeat" description="TPR" evidence="16">
    <location>
        <begin position="280"/>
        <end position="313"/>
    </location>
</feature>
<evidence type="ECO:0000256" key="3">
    <source>
        <dbReference type="ARBA" id="ARBA00004319"/>
    </source>
</evidence>
<evidence type="ECO:0000256" key="9">
    <source>
        <dbReference type="ARBA" id="ARBA00022896"/>
    </source>
</evidence>
<evidence type="ECO:0000256" key="7">
    <source>
        <dbReference type="ARBA" id="ARBA00022803"/>
    </source>
</evidence>
<evidence type="ECO:0000256" key="15">
    <source>
        <dbReference type="ARBA" id="ARBA00042979"/>
    </source>
</evidence>
<keyword evidence="12" id="KW-0408">Iron</keyword>
<dbReference type="Gene3D" id="2.60.120.620">
    <property type="entry name" value="q2cbj1_9rhob like domain"/>
    <property type="match status" value="1"/>
</dbReference>
<dbReference type="PROSITE" id="PS51471">
    <property type="entry name" value="FE2OG_OXY"/>
    <property type="match status" value="1"/>
</dbReference>
<keyword evidence="11" id="KW-0560">Oxidoreductase</keyword>
<keyword evidence="8" id="KW-0256">Endoplasmic reticulum</keyword>